<gene>
    <name evidence="2" type="ORF">SAMN05660337_1505</name>
</gene>
<accession>A0A1G9FEE7</accession>
<sequence length="43" mass="5039">MEINNTLVLLNFVMASYFFIHFYKNAAKKIFITVDPNSNVELK</sequence>
<evidence type="ECO:0000313" key="2">
    <source>
        <dbReference type="EMBL" id="SDK86717.1"/>
    </source>
</evidence>
<proteinExistence type="predicted"/>
<evidence type="ECO:0000313" key="3">
    <source>
        <dbReference type="Proteomes" id="UP000199053"/>
    </source>
</evidence>
<keyword evidence="1" id="KW-0472">Membrane</keyword>
<name>A0A1G9FEE7_9BACT</name>
<keyword evidence="1" id="KW-0812">Transmembrane</keyword>
<dbReference type="STRING" id="246191.SAMN05660337_1505"/>
<dbReference type="Proteomes" id="UP000199053">
    <property type="component" value="Unassembled WGS sequence"/>
</dbReference>
<keyword evidence="3" id="KW-1185">Reference proteome</keyword>
<feature type="transmembrane region" description="Helical" evidence="1">
    <location>
        <begin position="6"/>
        <end position="23"/>
    </location>
</feature>
<keyword evidence="1" id="KW-1133">Transmembrane helix</keyword>
<evidence type="ECO:0000256" key="1">
    <source>
        <dbReference type="SAM" id="Phobius"/>
    </source>
</evidence>
<dbReference type="EMBL" id="FNGA01000002">
    <property type="protein sequence ID" value="SDK86717.1"/>
    <property type="molecule type" value="Genomic_DNA"/>
</dbReference>
<protein>
    <submittedName>
        <fullName evidence="2">Uncharacterized protein</fullName>
    </submittedName>
</protein>
<organism evidence="2 3">
    <name type="scientific">Maridesulfovibrio ferrireducens</name>
    <dbReference type="NCBI Taxonomy" id="246191"/>
    <lineage>
        <taxon>Bacteria</taxon>
        <taxon>Pseudomonadati</taxon>
        <taxon>Thermodesulfobacteriota</taxon>
        <taxon>Desulfovibrionia</taxon>
        <taxon>Desulfovibrionales</taxon>
        <taxon>Desulfovibrionaceae</taxon>
        <taxon>Maridesulfovibrio</taxon>
    </lineage>
</organism>
<reference evidence="3" key="1">
    <citation type="submission" date="2016-10" db="EMBL/GenBank/DDBJ databases">
        <authorList>
            <person name="Varghese N."/>
            <person name="Submissions S."/>
        </authorList>
    </citation>
    <scope>NUCLEOTIDE SEQUENCE [LARGE SCALE GENOMIC DNA]</scope>
    <source>
        <strain evidence="3">DSM 16995</strain>
    </source>
</reference>
<dbReference type="AlphaFoldDB" id="A0A1G9FEE7"/>